<dbReference type="AlphaFoldDB" id="A0AA39ZST5"/>
<comment type="caution">
    <text evidence="1">The sequence shown here is derived from an EMBL/GenBank/DDBJ whole genome shotgun (WGS) entry which is preliminary data.</text>
</comment>
<evidence type="ECO:0000313" key="2">
    <source>
        <dbReference type="Proteomes" id="UP001172101"/>
    </source>
</evidence>
<dbReference type="SUPFAM" id="SSF54427">
    <property type="entry name" value="NTF2-like"/>
    <property type="match status" value="1"/>
</dbReference>
<dbReference type="GeneID" id="85323807"/>
<evidence type="ECO:0008006" key="3">
    <source>
        <dbReference type="Google" id="ProtNLM"/>
    </source>
</evidence>
<dbReference type="InterPro" id="IPR032710">
    <property type="entry name" value="NTF2-like_dom_sf"/>
</dbReference>
<dbReference type="PANTHER" id="PTHR39598:SF1">
    <property type="entry name" value="AUSTINOID BIOSYNTHESIS CLUSTERS PROTEIN F-RELATED"/>
    <property type="match status" value="1"/>
</dbReference>
<name>A0AA39ZST5_9PEZI</name>
<organism evidence="1 2">
    <name type="scientific">Lasiosphaeria miniovina</name>
    <dbReference type="NCBI Taxonomy" id="1954250"/>
    <lineage>
        <taxon>Eukaryota</taxon>
        <taxon>Fungi</taxon>
        <taxon>Dikarya</taxon>
        <taxon>Ascomycota</taxon>
        <taxon>Pezizomycotina</taxon>
        <taxon>Sordariomycetes</taxon>
        <taxon>Sordariomycetidae</taxon>
        <taxon>Sordariales</taxon>
        <taxon>Lasiosphaeriaceae</taxon>
        <taxon>Lasiosphaeria</taxon>
    </lineage>
</organism>
<reference evidence="1" key="1">
    <citation type="submission" date="2023-06" db="EMBL/GenBank/DDBJ databases">
        <title>Genome-scale phylogeny and comparative genomics of the fungal order Sordariales.</title>
        <authorList>
            <consortium name="Lawrence Berkeley National Laboratory"/>
            <person name="Hensen N."/>
            <person name="Bonometti L."/>
            <person name="Westerberg I."/>
            <person name="Brannstrom I.O."/>
            <person name="Guillou S."/>
            <person name="Cros-Aarteil S."/>
            <person name="Calhoun S."/>
            <person name="Haridas S."/>
            <person name="Kuo A."/>
            <person name="Mondo S."/>
            <person name="Pangilinan J."/>
            <person name="Riley R."/>
            <person name="LaButti K."/>
            <person name="Andreopoulos B."/>
            <person name="Lipzen A."/>
            <person name="Chen C."/>
            <person name="Yanf M."/>
            <person name="Daum C."/>
            <person name="Ng V."/>
            <person name="Clum A."/>
            <person name="Steindorff A."/>
            <person name="Ohm R."/>
            <person name="Martin F."/>
            <person name="Silar P."/>
            <person name="Natvig D."/>
            <person name="Lalanne C."/>
            <person name="Gautier V."/>
            <person name="Ament-velasquez S.L."/>
            <person name="Kruys A."/>
            <person name="Hutchinson M.I."/>
            <person name="Powell A.J."/>
            <person name="Barry K."/>
            <person name="Miller A.N."/>
            <person name="Grigoriev I.V."/>
            <person name="Debuchy R."/>
            <person name="Gladieux P."/>
            <person name="Thoren M.H."/>
            <person name="Johannesson H."/>
        </authorList>
    </citation>
    <scope>NUCLEOTIDE SEQUENCE</scope>
    <source>
        <strain evidence="1">SMH2392-1A</strain>
    </source>
</reference>
<dbReference type="Gene3D" id="3.10.450.50">
    <property type="match status" value="1"/>
</dbReference>
<protein>
    <recommendedName>
        <fullName evidence="3">SnoaL-like domain-containing protein</fullName>
    </recommendedName>
</protein>
<dbReference type="RefSeq" id="XP_060289848.1">
    <property type="nucleotide sequence ID" value="XM_060440537.1"/>
</dbReference>
<dbReference type="PANTHER" id="PTHR39598">
    <property type="entry name" value="AUSTINOL SYNTHESIS PROTEIN F-RELATED"/>
    <property type="match status" value="1"/>
</dbReference>
<dbReference type="EMBL" id="JAUIRO010000008">
    <property type="protein sequence ID" value="KAK0702989.1"/>
    <property type="molecule type" value="Genomic_DNA"/>
</dbReference>
<gene>
    <name evidence="1" type="ORF">B0T26DRAFT_680755</name>
</gene>
<proteinExistence type="predicted"/>
<dbReference type="Proteomes" id="UP001172101">
    <property type="component" value="Unassembled WGS sequence"/>
</dbReference>
<evidence type="ECO:0000313" key="1">
    <source>
        <dbReference type="EMBL" id="KAK0702989.1"/>
    </source>
</evidence>
<accession>A0AA39ZST5</accession>
<keyword evidence="2" id="KW-1185">Reference proteome</keyword>
<sequence length="152" mass="16896">MASTRRQTALAAIDAVNAWDISRIMAVRAPNCEQQILPKSLNRPSMNNEAYEKHFERIKNLLRNYHLAVEEILEDTGANKIVISAHSYADTPVGPYSIDYMLVLHFTDDGTKITRVSEWVDSAVFSEFSARLVAAMAGSGTNMVVTEDFGTN</sequence>
<dbReference type="InterPro" id="IPR050977">
    <property type="entry name" value="Fungal_Meroterpenoid_Isomerase"/>
</dbReference>